<dbReference type="PRINTS" id="PR00119">
    <property type="entry name" value="CATATPASE"/>
</dbReference>
<feature type="transmembrane region" description="Helical" evidence="2">
    <location>
        <begin position="64"/>
        <end position="90"/>
    </location>
</feature>
<proteinExistence type="predicted"/>
<dbReference type="Gene3D" id="3.40.50.1000">
    <property type="entry name" value="HAD superfamily/HAD-like"/>
    <property type="match status" value="1"/>
</dbReference>
<protein>
    <submittedName>
        <fullName evidence="3">Putative P-type ATPase, HAD-like domain, P-type ATPase, transmembrane domain protein</fullName>
    </submittedName>
</protein>
<feature type="transmembrane region" description="Helical" evidence="2">
    <location>
        <begin position="177"/>
        <end position="198"/>
    </location>
</feature>
<reference evidence="4" key="1">
    <citation type="journal article" date="2017" name="Nature">
        <title>The sunflower genome provides insights into oil metabolism, flowering and Asterid evolution.</title>
        <authorList>
            <person name="Badouin H."/>
            <person name="Gouzy J."/>
            <person name="Grassa C.J."/>
            <person name="Murat F."/>
            <person name="Staton S.E."/>
            <person name="Cottret L."/>
            <person name="Lelandais-Briere C."/>
            <person name="Owens G.L."/>
            <person name="Carrere S."/>
            <person name="Mayjonade B."/>
            <person name="Legrand L."/>
            <person name="Gill N."/>
            <person name="Kane N.C."/>
            <person name="Bowers J.E."/>
            <person name="Hubner S."/>
            <person name="Bellec A."/>
            <person name="Berard A."/>
            <person name="Berges H."/>
            <person name="Blanchet N."/>
            <person name="Boniface M.C."/>
            <person name="Brunel D."/>
            <person name="Catrice O."/>
            <person name="Chaidir N."/>
            <person name="Claudel C."/>
            <person name="Donnadieu C."/>
            <person name="Faraut T."/>
            <person name="Fievet G."/>
            <person name="Helmstetter N."/>
            <person name="King M."/>
            <person name="Knapp S.J."/>
            <person name="Lai Z."/>
            <person name="Le Paslier M.C."/>
            <person name="Lippi Y."/>
            <person name="Lorenzon L."/>
            <person name="Mandel J.R."/>
            <person name="Marage G."/>
            <person name="Marchand G."/>
            <person name="Marquand E."/>
            <person name="Bret-Mestries E."/>
            <person name="Morien E."/>
            <person name="Nambeesan S."/>
            <person name="Nguyen T."/>
            <person name="Pegot-Espagnet P."/>
            <person name="Pouilly N."/>
            <person name="Raftis F."/>
            <person name="Sallet E."/>
            <person name="Schiex T."/>
            <person name="Thomas J."/>
            <person name="Vandecasteele C."/>
            <person name="Vares D."/>
            <person name="Vear F."/>
            <person name="Vautrin S."/>
            <person name="Crespi M."/>
            <person name="Mangin B."/>
            <person name="Burke J.M."/>
            <person name="Salse J."/>
            <person name="Munos S."/>
            <person name="Vincourt P."/>
            <person name="Rieseberg L.H."/>
            <person name="Langlade N.B."/>
        </authorList>
    </citation>
    <scope>NUCLEOTIDE SEQUENCE [LARGE SCALE GENOMIC DNA]</scope>
    <source>
        <strain evidence="4">cv. SF193</strain>
    </source>
</reference>
<organism evidence="3 4">
    <name type="scientific">Helianthus annuus</name>
    <name type="common">Common sunflower</name>
    <dbReference type="NCBI Taxonomy" id="4232"/>
    <lineage>
        <taxon>Eukaryota</taxon>
        <taxon>Viridiplantae</taxon>
        <taxon>Streptophyta</taxon>
        <taxon>Embryophyta</taxon>
        <taxon>Tracheophyta</taxon>
        <taxon>Spermatophyta</taxon>
        <taxon>Magnoliopsida</taxon>
        <taxon>eudicotyledons</taxon>
        <taxon>Gunneridae</taxon>
        <taxon>Pentapetalae</taxon>
        <taxon>asterids</taxon>
        <taxon>campanulids</taxon>
        <taxon>Asterales</taxon>
        <taxon>Asteraceae</taxon>
        <taxon>Asteroideae</taxon>
        <taxon>Heliantheae alliance</taxon>
        <taxon>Heliantheae</taxon>
        <taxon>Helianthus</taxon>
    </lineage>
</organism>
<keyword evidence="1" id="KW-0460">Magnesium</keyword>
<dbReference type="InterPro" id="IPR023214">
    <property type="entry name" value="HAD_sf"/>
</dbReference>
<evidence type="ECO:0000256" key="1">
    <source>
        <dbReference type="ARBA" id="ARBA00022842"/>
    </source>
</evidence>
<sequence>MREDMHRRVTFKGIFGVYMEALMNAIVKPEYLKHQDEQVKLLVALVRYQELLPLKLHMKMKVFFFLYVTICLIISAQIYTIMVFFFLYVLTGDGVNDAPALKRADIGIAVDDSTDAARSAAGERWTRHSFFTVLRVHGLVGDALAQLIQDLSSVEKVMRVYRDKCAGPERMGIKQGLIAGAGFGVSCFLLFVCMQPAFTPELGLLRREQLHSLKFFGYSML</sequence>
<gene>
    <name evidence="3" type="ORF">HannXRQ_Chr08g0217981</name>
</gene>
<dbReference type="InterPro" id="IPR036412">
    <property type="entry name" value="HAD-like_sf"/>
</dbReference>
<dbReference type="PANTHER" id="PTHR42861">
    <property type="entry name" value="CALCIUM-TRANSPORTING ATPASE"/>
    <property type="match status" value="1"/>
</dbReference>
<keyword evidence="2" id="KW-0472">Membrane</keyword>
<accession>A0A251U532</accession>
<evidence type="ECO:0000256" key="2">
    <source>
        <dbReference type="SAM" id="Phobius"/>
    </source>
</evidence>
<evidence type="ECO:0000313" key="4">
    <source>
        <dbReference type="Proteomes" id="UP000215914"/>
    </source>
</evidence>
<keyword evidence="4" id="KW-1185">Reference proteome</keyword>
<dbReference type="Proteomes" id="UP000215914">
    <property type="component" value="Chromosome 8"/>
</dbReference>
<dbReference type="SUPFAM" id="SSF56784">
    <property type="entry name" value="HAD-like"/>
    <property type="match status" value="1"/>
</dbReference>
<name>A0A251U532_HELAN</name>
<keyword evidence="2 3" id="KW-0812">Transmembrane</keyword>
<dbReference type="InParanoid" id="A0A251U532"/>
<evidence type="ECO:0000313" key="3">
    <source>
        <dbReference type="EMBL" id="OTG17966.1"/>
    </source>
</evidence>
<keyword evidence="2" id="KW-1133">Transmembrane helix</keyword>
<dbReference type="AlphaFoldDB" id="A0A251U532"/>
<dbReference type="EMBL" id="CM007897">
    <property type="protein sequence ID" value="OTG17966.1"/>
    <property type="molecule type" value="Genomic_DNA"/>
</dbReference>